<name>A0A328BEM9_9BACT</name>
<accession>A0A328BEM9</accession>
<dbReference type="OrthoDB" id="884649at2"/>
<sequence length="143" mass="16415">MLRAILLCTASLCLASHPAPRQSPDRLPQSERQQVLQLLLDLPDLQHFYHADLPGRLPVKLQTDAFVTPGLPLRKFHQPVLLLSARQLRQRGSRDYLHLGQLRRRQDTLDFRLSYAVEGVLAEGKLIRYANGWRVGRYSVVEQ</sequence>
<dbReference type="RefSeq" id="WP_111480220.1">
    <property type="nucleotide sequence ID" value="NZ_QHKM01000009.1"/>
</dbReference>
<organism evidence="1 2">
    <name type="scientific">Hymenobacter edaphi</name>
    <dbReference type="NCBI Taxonomy" id="2211146"/>
    <lineage>
        <taxon>Bacteria</taxon>
        <taxon>Pseudomonadati</taxon>
        <taxon>Bacteroidota</taxon>
        <taxon>Cytophagia</taxon>
        <taxon>Cytophagales</taxon>
        <taxon>Hymenobacteraceae</taxon>
        <taxon>Hymenobacter</taxon>
    </lineage>
</organism>
<gene>
    <name evidence="1" type="ORF">DLM85_21395</name>
</gene>
<comment type="caution">
    <text evidence="1">The sequence shown here is derived from an EMBL/GenBank/DDBJ whole genome shotgun (WGS) entry which is preliminary data.</text>
</comment>
<evidence type="ECO:0000313" key="1">
    <source>
        <dbReference type="EMBL" id="RAK63558.1"/>
    </source>
</evidence>
<reference evidence="2" key="1">
    <citation type="submission" date="2018-05" db="EMBL/GenBank/DDBJ databases">
        <authorList>
            <person name="Nie L."/>
        </authorList>
    </citation>
    <scope>NUCLEOTIDE SEQUENCE [LARGE SCALE GENOMIC DNA]</scope>
    <source>
        <strain evidence="2">NL</strain>
    </source>
</reference>
<keyword evidence="2" id="KW-1185">Reference proteome</keyword>
<dbReference type="Proteomes" id="UP000248553">
    <property type="component" value="Unassembled WGS sequence"/>
</dbReference>
<dbReference type="EMBL" id="QHKM01000009">
    <property type="protein sequence ID" value="RAK63558.1"/>
    <property type="molecule type" value="Genomic_DNA"/>
</dbReference>
<proteinExistence type="predicted"/>
<protein>
    <submittedName>
        <fullName evidence="1">Uncharacterized protein</fullName>
    </submittedName>
</protein>
<evidence type="ECO:0000313" key="2">
    <source>
        <dbReference type="Proteomes" id="UP000248553"/>
    </source>
</evidence>
<dbReference type="AlphaFoldDB" id="A0A328BEM9"/>